<dbReference type="GO" id="GO:0030246">
    <property type="term" value="F:carbohydrate binding"/>
    <property type="evidence" value="ECO:0007669"/>
    <property type="project" value="InterPro"/>
</dbReference>
<evidence type="ECO:0000313" key="1">
    <source>
        <dbReference type="EMBL" id="KGC09160.1"/>
    </source>
</evidence>
<dbReference type="InterPro" id="IPR011013">
    <property type="entry name" value="Gal_mutarotase_sf_dom"/>
</dbReference>
<dbReference type="SUPFAM" id="SSF74650">
    <property type="entry name" value="Galactose mutarotase-like"/>
    <property type="match status" value="1"/>
</dbReference>
<name>A0AAW3ENW3_BURGA</name>
<dbReference type="EMBL" id="JPGG01000018">
    <property type="protein sequence ID" value="KGC09160.1"/>
    <property type="molecule type" value="Genomic_DNA"/>
</dbReference>
<dbReference type="RefSeq" id="WP_036051201.1">
    <property type="nucleotide sequence ID" value="NZ_CADEQD010000001.1"/>
</dbReference>
<dbReference type="AlphaFoldDB" id="A0AAW3ENW3"/>
<dbReference type="Gene3D" id="2.70.98.10">
    <property type="match status" value="1"/>
</dbReference>
<sequence length="347" mass="37966">MGVIVLNSRPEASSFPSASCSLIAPAASRASSRPARERPEDPGLLVLSEGTRRVLVAPALGGSLAGFHDETPAGPVHWLRPTGQAALDSGDPLLLASFPLMPYCNRIRDGRFRFEGREWQLPMGDGALRHALHGHAWQRPWQVIEQDDASVELAFEHEPEAGAGTAQHPGWPFRYAATQRIELGPLGLKLTLAARNLDSRPMPFGFGHHPYYPRGASTRIRTEVAAMWHSDGELLPVSLGADPAVEALARGVAVEAVPRDNNFVGWRRETVIDWPEERRRLTMRADAPLDCFVLYSPRGEAFFCAEPVSNTTDWLNLDLPEGARGGCVLAPGETIEASIVWLPERDV</sequence>
<comment type="caution">
    <text evidence="1">The sequence shown here is derived from an EMBL/GenBank/DDBJ whole genome shotgun (WGS) entry which is preliminary data.</text>
</comment>
<organism evidence="1 2">
    <name type="scientific">Burkholderia gladioli</name>
    <name type="common">Pseudomonas marginata</name>
    <name type="synonym">Phytomonas marginata</name>
    <dbReference type="NCBI Taxonomy" id="28095"/>
    <lineage>
        <taxon>Bacteria</taxon>
        <taxon>Pseudomonadati</taxon>
        <taxon>Pseudomonadota</taxon>
        <taxon>Betaproteobacteria</taxon>
        <taxon>Burkholderiales</taxon>
        <taxon>Burkholderiaceae</taxon>
        <taxon>Burkholderia</taxon>
    </lineage>
</organism>
<dbReference type="KEGG" id="bgo:BM43_3723"/>
<dbReference type="Proteomes" id="UP000029590">
    <property type="component" value="Unassembled WGS sequence"/>
</dbReference>
<dbReference type="InterPro" id="IPR008183">
    <property type="entry name" value="Aldose_1/G6P_1-epimerase"/>
</dbReference>
<dbReference type="GO" id="GO:0005975">
    <property type="term" value="P:carbohydrate metabolic process"/>
    <property type="evidence" value="ECO:0007669"/>
    <property type="project" value="InterPro"/>
</dbReference>
<accession>A0AAW3ENW3</accession>
<dbReference type="InterPro" id="IPR014718">
    <property type="entry name" value="GH-type_carb-bd"/>
</dbReference>
<dbReference type="GO" id="GO:0016853">
    <property type="term" value="F:isomerase activity"/>
    <property type="evidence" value="ECO:0007669"/>
    <property type="project" value="InterPro"/>
</dbReference>
<protein>
    <submittedName>
        <fullName evidence="1">Aldose 1-epimerase family protein</fullName>
    </submittedName>
</protein>
<reference evidence="1 2" key="1">
    <citation type="submission" date="2014-04" db="EMBL/GenBank/DDBJ databases">
        <authorList>
            <person name="Bishop-Lilly K.A."/>
            <person name="Broomall S.M."/>
            <person name="Chain P.S."/>
            <person name="Chertkov O."/>
            <person name="Coyne S.R."/>
            <person name="Daligault H.E."/>
            <person name="Davenport K.W."/>
            <person name="Erkkila T."/>
            <person name="Frey K.G."/>
            <person name="Gibbons H.S."/>
            <person name="Gu W."/>
            <person name="Jaissle J."/>
            <person name="Johnson S.L."/>
            <person name="Koroleva G.I."/>
            <person name="Ladner J.T."/>
            <person name="Lo C.-C."/>
            <person name="Minogue T.D."/>
            <person name="Munk C."/>
            <person name="Palacios G.F."/>
            <person name="Redden C.L."/>
            <person name="Rosenzweig C.N."/>
            <person name="Scholz M.B."/>
            <person name="Teshima H."/>
            <person name="Xu Y."/>
        </authorList>
    </citation>
    <scope>NUCLEOTIDE SEQUENCE [LARGE SCALE GENOMIC DNA]</scope>
    <source>
        <strain evidence="2">gladioli</strain>
    </source>
</reference>
<dbReference type="CDD" id="cd09021">
    <property type="entry name" value="Aldose_epim_Ec_YphB"/>
    <property type="match status" value="1"/>
</dbReference>
<gene>
    <name evidence="1" type="ORF">DM48_5194</name>
</gene>
<evidence type="ECO:0000313" key="2">
    <source>
        <dbReference type="Proteomes" id="UP000029590"/>
    </source>
</evidence>
<proteinExistence type="predicted"/>
<dbReference type="Pfam" id="PF01263">
    <property type="entry name" value="Aldose_epim"/>
    <property type="match status" value="1"/>
</dbReference>